<dbReference type="OrthoDB" id="5307922at2759"/>
<organism evidence="2 3">
    <name type="scientific">Epichloe festucae (strain Fl1)</name>
    <dbReference type="NCBI Taxonomy" id="877507"/>
    <lineage>
        <taxon>Eukaryota</taxon>
        <taxon>Fungi</taxon>
        <taxon>Dikarya</taxon>
        <taxon>Ascomycota</taxon>
        <taxon>Pezizomycotina</taxon>
        <taxon>Sordariomycetes</taxon>
        <taxon>Hypocreomycetidae</taxon>
        <taxon>Hypocreales</taxon>
        <taxon>Clavicipitaceae</taxon>
        <taxon>Epichloe</taxon>
    </lineage>
</organism>
<evidence type="ECO:0008006" key="4">
    <source>
        <dbReference type="Google" id="ProtNLM"/>
    </source>
</evidence>
<accession>A0A7S9PS48</accession>
<keyword evidence="1" id="KW-0812">Transmembrane</keyword>
<dbReference type="PANTHER" id="PTHR11799">
    <property type="entry name" value="PARAOXONASE"/>
    <property type="match status" value="1"/>
</dbReference>
<gene>
    <name evidence="2" type="ORF">C2857_003928</name>
</gene>
<dbReference type="PANTHER" id="PTHR11799:SF30">
    <property type="entry name" value="SERUM PARAOXONASE_ARYLESTERASE 2"/>
    <property type="match status" value="1"/>
</dbReference>
<dbReference type="EMBL" id="CP031385">
    <property type="protein sequence ID" value="QPG93990.1"/>
    <property type="molecule type" value="Genomic_DNA"/>
</dbReference>
<proteinExistence type="predicted"/>
<dbReference type="InterPro" id="IPR011042">
    <property type="entry name" value="6-blade_b-propeller_TolB-like"/>
</dbReference>
<dbReference type="AlphaFoldDB" id="A0A7S9PS48"/>
<keyword evidence="1" id="KW-0472">Membrane</keyword>
<reference evidence="2 3" key="1">
    <citation type="journal article" date="2018" name="PLoS Genet.">
        <title>Repeat elements organise 3D genome structure and mediate transcription in the filamentous fungus Epichloe festucae.</title>
        <authorList>
            <person name="Winter D.J."/>
            <person name="Ganley A.R.D."/>
            <person name="Young C.A."/>
            <person name="Liachko I."/>
            <person name="Schardl C.L."/>
            <person name="Dupont P.Y."/>
            <person name="Berry D."/>
            <person name="Ram A."/>
            <person name="Scott B."/>
            <person name="Cox M.P."/>
        </authorList>
    </citation>
    <scope>NUCLEOTIDE SEQUENCE [LARGE SCALE GENOMIC DNA]</scope>
    <source>
        <strain evidence="2 3">Fl1</strain>
    </source>
</reference>
<keyword evidence="1" id="KW-1133">Transmembrane helix</keyword>
<dbReference type="InterPro" id="IPR051288">
    <property type="entry name" value="Serum_paraoxonase/arylesterase"/>
</dbReference>
<sequence length="400" mass="44577">MANSKWFAYGCALLAILLASIYPYIASRLLSLSVLLSNSPGQLKEFKAFSNYQVKFRNEVRNCEDGLLVEGEEGLAILSCDSGRDLWNTVMGVFTQPLSSIPSGELFIYRYQTFRRQNETLSRIQLLDFHDASGFHPLGIEYHKASRQLFVCNHHFEGPRVEIFTLDDLNSPSPTARHRRTITSPLIHSPNAIVALNEGEIYVTNDHFFQIRHHRLLARLETYAGLPSGSIVHIDLQTDDPSEAAIQSVARVPFANGITLLNSSVLAVASTNACQVRLYTILPSSRKLELSYKINIPFMPDNLSTDSRGALLIAGHPHPPSLDSLVESRRVCLKDPSLLNECHNGSAPSWVAEWTEDSGLRTLYRTIGEFGTSSTALRDTNSNLGLVTGLYEKGIMVWRE</sequence>
<dbReference type="Gene3D" id="2.120.10.30">
    <property type="entry name" value="TolB, C-terminal domain"/>
    <property type="match status" value="1"/>
</dbReference>
<evidence type="ECO:0000313" key="3">
    <source>
        <dbReference type="Proteomes" id="UP000594364"/>
    </source>
</evidence>
<protein>
    <recommendedName>
        <fullName evidence="4">Paraoxonase</fullName>
    </recommendedName>
</protein>
<evidence type="ECO:0000256" key="1">
    <source>
        <dbReference type="SAM" id="Phobius"/>
    </source>
</evidence>
<dbReference type="Proteomes" id="UP000594364">
    <property type="component" value="Chromosome 1"/>
</dbReference>
<dbReference type="SUPFAM" id="SSF63829">
    <property type="entry name" value="Calcium-dependent phosphotriesterase"/>
    <property type="match status" value="1"/>
</dbReference>
<evidence type="ECO:0000313" key="2">
    <source>
        <dbReference type="EMBL" id="QPG93990.1"/>
    </source>
</evidence>
<keyword evidence="3" id="KW-1185">Reference proteome</keyword>
<feature type="transmembrane region" description="Helical" evidence="1">
    <location>
        <begin position="6"/>
        <end position="25"/>
    </location>
</feature>
<name>A0A7S9PS48_EPIFF</name>